<name>A0A9P5XJK4_9AGAR</name>
<feature type="coiled-coil region" evidence="1">
    <location>
        <begin position="74"/>
        <end position="206"/>
    </location>
</feature>
<reference evidence="4" key="1">
    <citation type="submission" date="2020-11" db="EMBL/GenBank/DDBJ databases">
        <authorList>
            <consortium name="DOE Joint Genome Institute"/>
            <person name="Ahrendt S."/>
            <person name="Riley R."/>
            <person name="Andreopoulos W."/>
            <person name="Labutti K."/>
            <person name="Pangilinan J."/>
            <person name="Ruiz-Duenas F.J."/>
            <person name="Barrasa J.M."/>
            <person name="Sanchez-Garcia M."/>
            <person name="Camarero S."/>
            <person name="Miyauchi S."/>
            <person name="Serrano A."/>
            <person name="Linde D."/>
            <person name="Babiker R."/>
            <person name="Drula E."/>
            <person name="Ayuso-Fernandez I."/>
            <person name="Pacheco R."/>
            <person name="Padilla G."/>
            <person name="Ferreira P."/>
            <person name="Barriuso J."/>
            <person name="Kellner H."/>
            <person name="Castanera R."/>
            <person name="Alfaro M."/>
            <person name="Ramirez L."/>
            <person name="Pisabarro A.G."/>
            <person name="Kuo A."/>
            <person name="Tritt A."/>
            <person name="Lipzen A."/>
            <person name="He G."/>
            <person name="Yan M."/>
            <person name="Ng V."/>
            <person name="Cullen D."/>
            <person name="Martin F."/>
            <person name="Rosso M.-N."/>
            <person name="Henrissat B."/>
            <person name="Hibbett D."/>
            <person name="Martinez A.T."/>
            <person name="Grigoriev I.V."/>
        </authorList>
    </citation>
    <scope>NUCLEOTIDE SEQUENCE</scope>
    <source>
        <strain evidence="4">MF-IS2</strain>
    </source>
</reference>
<feature type="compositionally biased region" description="Basic residues" evidence="2">
    <location>
        <begin position="536"/>
        <end position="547"/>
    </location>
</feature>
<evidence type="ECO:0000313" key="4">
    <source>
        <dbReference type="EMBL" id="KAF9452657.1"/>
    </source>
</evidence>
<sequence length="547" mass="62057">MDDEFFASVLKKWADASQDVVNLKKRLGDVEQERNKCQREVTELKARQRKFVRAELSPAQKPNEIQPLDLDEVGDKLEKARLEYQRRLKELEDARNHATFLEREVEDLRQERTQLQSQLQSGRVQHAEVISELSNLRHERDVMTNKIHQLTLSLEEAERAKAELETQNFGASNLGTHQVGDLQQQMTFLETQIQELKSLASSLEADNVTIRGDLVVARESLHKTKESNKSLLATISQLSRIARNVAGAPDPVPTAQQELPNTKSKGLAAEIPLPGALRTKPAVKEEPKVDIDLSFNDVTIVEEPNNPLTIISPRRLEALASLPVIIPDTDINDDNNKFTRGFTSAAIGGSIQSLIVRVTHSGTDLSKKRNIEEYLCPRLDHNPWCPSTPGQHGYMFVGLGKEKNTYTTPQLRNLFIGLPKRNSKEERYFRYLGVYRVSRVDSLSTEEWKSLHPSVKQNYVHMTKEKNKDPRTKEEIAAAYDAGELLTPCVKLQCVDFDEELYAGLIALRTKHSYAQKARVAKRKSDEDYEDNVHSQKSKRAAKRLAQ</sequence>
<organism evidence="4 5">
    <name type="scientific">Macrolepiota fuliginosa MF-IS2</name>
    <dbReference type="NCBI Taxonomy" id="1400762"/>
    <lineage>
        <taxon>Eukaryota</taxon>
        <taxon>Fungi</taxon>
        <taxon>Dikarya</taxon>
        <taxon>Basidiomycota</taxon>
        <taxon>Agaricomycotina</taxon>
        <taxon>Agaricomycetes</taxon>
        <taxon>Agaricomycetidae</taxon>
        <taxon>Agaricales</taxon>
        <taxon>Agaricineae</taxon>
        <taxon>Agaricaceae</taxon>
        <taxon>Macrolepiota</taxon>
    </lineage>
</organism>
<dbReference type="Gene3D" id="1.10.287.1490">
    <property type="match status" value="1"/>
</dbReference>
<keyword evidence="1" id="KW-0175">Coiled coil</keyword>
<feature type="coiled-coil region" evidence="1">
    <location>
        <begin position="20"/>
        <end position="47"/>
    </location>
</feature>
<dbReference type="InterPro" id="IPR046520">
    <property type="entry name" value="DUF6697"/>
</dbReference>
<dbReference type="Proteomes" id="UP000807342">
    <property type="component" value="Unassembled WGS sequence"/>
</dbReference>
<evidence type="ECO:0000256" key="1">
    <source>
        <dbReference type="SAM" id="Coils"/>
    </source>
</evidence>
<gene>
    <name evidence="4" type="ORF">P691DRAFT_772106</name>
</gene>
<proteinExistence type="predicted"/>
<evidence type="ECO:0000313" key="5">
    <source>
        <dbReference type="Proteomes" id="UP000807342"/>
    </source>
</evidence>
<protein>
    <recommendedName>
        <fullName evidence="3">DUF6697 domain-containing protein</fullName>
    </recommendedName>
</protein>
<feature type="region of interest" description="Disordered" evidence="2">
    <location>
        <begin position="518"/>
        <end position="547"/>
    </location>
</feature>
<evidence type="ECO:0000256" key="2">
    <source>
        <dbReference type="SAM" id="MobiDB-lite"/>
    </source>
</evidence>
<feature type="compositionally biased region" description="Basic and acidic residues" evidence="2">
    <location>
        <begin position="523"/>
        <end position="534"/>
    </location>
</feature>
<dbReference type="OrthoDB" id="2757553at2759"/>
<dbReference type="Pfam" id="PF20411">
    <property type="entry name" value="DUF6697"/>
    <property type="match status" value="1"/>
</dbReference>
<feature type="domain" description="DUF6697" evidence="3">
    <location>
        <begin position="338"/>
        <end position="507"/>
    </location>
</feature>
<dbReference type="SUPFAM" id="SSF90257">
    <property type="entry name" value="Myosin rod fragments"/>
    <property type="match status" value="1"/>
</dbReference>
<comment type="caution">
    <text evidence="4">The sequence shown here is derived from an EMBL/GenBank/DDBJ whole genome shotgun (WGS) entry which is preliminary data.</text>
</comment>
<dbReference type="AlphaFoldDB" id="A0A9P5XJK4"/>
<accession>A0A9P5XJK4</accession>
<keyword evidence="5" id="KW-1185">Reference proteome</keyword>
<dbReference type="EMBL" id="MU151069">
    <property type="protein sequence ID" value="KAF9452657.1"/>
    <property type="molecule type" value="Genomic_DNA"/>
</dbReference>
<evidence type="ECO:0000259" key="3">
    <source>
        <dbReference type="Pfam" id="PF20411"/>
    </source>
</evidence>